<proteinExistence type="predicted"/>
<evidence type="ECO:0000313" key="2">
    <source>
        <dbReference type="Proteomes" id="UP000694416"/>
    </source>
</evidence>
<reference evidence="1" key="2">
    <citation type="submission" date="2025-09" db="UniProtKB">
        <authorList>
            <consortium name="Ensembl"/>
        </authorList>
    </citation>
    <scope>IDENTIFICATION</scope>
</reference>
<evidence type="ECO:0000313" key="1">
    <source>
        <dbReference type="Ensembl" id="ENSPTEP00000003938.1"/>
    </source>
</evidence>
<sequence length="124" mass="13336">MKMLTRNSLALSPRLECSGAAIAHCSLNLQPGPKRRPAGQEAEAMTWLEVSCRRGQPKALASAPKPLWTLMSETGTDYSGRQMLWDPCHRLGDTPGTGASATGRHPQSRACVWGLGQKHTVTVG</sequence>
<dbReference type="Proteomes" id="UP000694416">
    <property type="component" value="Unplaced"/>
</dbReference>
<accession>A0A8C9GH53</accession>
<reference evidence="1" key="1">
    <citation type="submission" date="2025-08" db="UniProtKB">
        <authorList>
            <consortium name="Ensembl"/>
        </authorList>
    </citation>
    <scope>IDENTIFICATION</scope>
</reference>
<keyword evidence="2" id="KW-1185">Reference proteome</keyword>
<dbReference type="AlphaFoldDB" id="A0A8C9GH53"/>
<name>A0A8C9GH53_9PRIM</name>
<organism evidence="1 2">
    <name type="scientific">Piliocolobus tephrosceles</name>
    <name type="common">Ugandan red Colobus</name>
    <dbReference type="NCBI Taxonomy" id="591936"/>
    <lineage>
        <taxon>Eukaryota</taxon>
        <taxon>Metazoa</taxon>
        <taxon>Chordata</taxon>
        <taxon>Craniata</taxon>
        <taxon>Vertebrata</taxon>
        <taxon>Euteleostomi</taxon>
        <taxon>Mammalia</taxon>
        <taxon>Eutheria</taxon>
        <taxon>Euarchontoglires</taxon>
        <taxon>Primates</taxon>
        <taxon>Haplorrhini</taxon>
        <taxon>Catarrhini</taxon>
        <taxon>Cercopithecidae</taxon>
        <taxon>Colobinae</taxon>
        <taxon>Piliocolobus</taxon>
    </lineage>
</organism>
<dbReference type="Ensembl" id="ENSPTET00000006185.1">
    <property type="protein sequence ID" value="ENSPTEP00000003938.1"/>
    <property type="gene ID" value="ENSPTEG00000004677.1"/>
</dbReference>
<protein>
    <submittedName>
        <fullName evidence="1">Uncharacterized protein</fullName>
    </submittedName>
</protein>